<dbReference type="PANTHER" id="PTHR42846">
    <property type="entry name" value="NI-SIROHYDROCHLORIN A,C-DIAMIDE REDUCTIVE CYCLASE COMPLEX, COMPONENT CFBD"/>
    <property type="match status" value="1"/>
</dbReference>
<organism evidence="2 3">
    <name type="scientific">Tissierella praeacuta DSM 18095</name>
    <dbReference type="NCBI Taxonomy" id="1123404"/>
    <lineage>
        <taxon>Bacteria</taxon>
        <taxon>Bacillati</taxon>
        <taxon>Bacillota</taxon>
        <taxon>Tissierellia</taxon>
        <taxon>Tissierellales</taxon>
        <taxon>Tissierellaceae</taxon>
        <taxon>Tissierella</taxon>
    </lineage>
</organism>
<accession>A0A1M4TP73</accession>
<dbReference type="RefSeq" id="WP_072973320.1">
    <property type="nucleotide sequence ID" value="NZ_FQTY01000002.1"/>
</dbReference>
<sequence>MNQKLCNQDTVHYCSPAHGGWGIVRVGMLVPESYQLFVCPFACGRHGALGALQQGTKDRISYLFIDEADIVSGSYENLIEESIGQVLEAIEYAPKVIFIGVSCLDDLLGTDHTSLLERLKERYHIDFQVLHMNPITIGSKNPPPVCIQRNMYALIKGEAKSNGILNFIGNFIPVAPECELFDILNQLGIQKTKHISQFTSYEDFQTMGESQYNMVLRPEGLLAAKDMEENNKIEFCFTPVSYEIETIKEYYQLLRLMINPNINIDLSSYESSALNKINKTKELVGDTPISVDTSSVCKPYNLTKALINYGFNVVTIYADELPKHEENSYHWLLGNAPHLNIYPAQHHLMIKREKIKDSSEIAIGYNAGYMSGTDKVVDLVYDETMFGFHGICQLMDKIEEAYLNPKDLKRMIENYGLVV</sequence>
<keyword evidence="3" id="KW-1185">Reference proteome</keyword>
<dbReference type="PANTHER" id="PTHR42846:SF1">
    <property type="entry name" value="NI-SIROHYDROCHLORIN A,C-DIAMIDE REDUCTIVE CYCLASE COMPLEX, COMPONENT CFBD"/>
    <property type="match status" value="1"/>
</dbReference>
<name>A0A1M4TP73_9FIRM</name>
<dbReference type="EMBL" id="FQTY01000002">
    <property type="protein sequence ID" value="SHE46194.1"/>
    <property type="molecule type" value="Genomic_DNA"/>
</dbReference>
<dbReference type="GeneID" id="90996379"/>
<evidence type="ECO:0000259" key="1">
    <source>
        <dbReference type="Pfam" id="PF00148"/>
    </source>
</evidence>
<reference evidence="3" key="1">
    <citation type="submission" date="2016-11" db="EMBL/GenBank/DDBJ databases">
        <authorList>
            <person name="Varghese N."/>
            <person name="Submissions S."/>
        </authorList>
    </citation>
    <scope>NUCLEOTIDE SEQUENCE [LARGE SCALE GENOMIC DNA]</scope>
    <source>
        <strain evidence="3">DSM 18095</strain>
    </source>
</reference>
<feature type="domain" description="Nitrogenase/oxidoreductase component 1" evidence="1">
    <location>
        <begin position="58"/>
        <end position="398"/>
    </location>
</feature>
<dbReference type="GO" id="GO:0016491">
    <property type="term" value="F:oxidoreductase activity"/>
    <property type="evidence" value="ECO:0007669"/>
    <property type="project" value="InterPro"/>
</dbReference>
<dbReference type="Gene3D" id="3.40.50.1980">
    <property type="entry name" value="Nitrogenase molybdenum iron protein domain"/>
    <property type="match status" value="2"/>
</dbReference>
<protein>
    <submittedName>
        <fullName evidence="2">Nitrogenase component 1 type Oxidoreductase</fullName>
    </submittedName>
</protein>
<dbReference type="AlphaFoldDB" id="A0A1M4TP73"/>
<dbReference type="Proteomes" id="UP000184114">
    <property type="component" value="Unassembled WGS sequence"/>
</dbReference>
<evidence type="ECO:0000313" key="2">
    <source>
        <dbReference type="EMBL" id="SHE46194.1"/>
    </source>
</evidence>
<proteinExistence type="predicted"/>
<dbReference type="SUPFAM" id="SSF53807">
    <property type="entry name" value="Helical backbone' metal receptor"/>
    <property type="match status" value="1"/>
</dbReference>
<dbReference type="InterPro" id="IPR000510">
    <property type="entry name" value="Nase/OxRdtase_comp1"/>
</dbReference>
<dbReference type="InterPro" id="IPR052673">
    <property type="entry name" value="Ni-siroh_cyclase_CfbD"/>
</dbReference>
<evidence type="ECO:0000313" key="3">
    <source>
        <dbReference type="Proteomes" id="UP000184114"/>
    </source>
</evidence>
<dbReference type="Pfam" id="PF00148">
    <property type="entry name" value="Oxidored_nitro"/>
    <property type="match status" value="1"/>
</dbReference>
<gene>
    <name evidence="2" type="ORF">SAMN02745784_00779</name>
</gene>
<dbReference type="STRING" id="1123404.SAMN02745784_00779"/>